<dbReference type="AlphaFoldDB" id="H8GKJ5"/>
<dbReference type="EMBL" id="CM001475">
    <property type="protein sequence ID" value="EIC28003.1"/>
    <property type="molecule type" value="Genomic_DNA"/>
</dbReference>
<gene>
    <name evidence="1" type="ORF">Metal_0134</name>
</gene>
<dbReference type="STRING" id="686340.Metal_0134"/>
<evidence type="ECO:0000313" key="1">
    <source>
        <dbReference type="EMBL" id="EIC28003.1"/>
    </source>
</evidence>
<keyword evidence="2" id="KW-1185">Reference proteome</keyword>
<organism evidence="1 2">
    <name type="scientific">Methylomicrobium album BG8</name>
    <dbReference type="NCBI Taxonomy" id="686340"/>
    <lineage>
        <taxon>Bacteria</taxon>
        <taxon>Pseudomonadati</taxon>
        <taxon>Pseudomonadota</taxon>
        <taxon>Gammaproteobacteria</taxon>
        <taxon>Methylococcales</taxon>
        <taxon>Methylococcaceae</taxon>
        <taxon>Methylomicrobium</taxon>
    </lineage>
</organism>
<dbReference type="SUPFAM" id="SSF53850">
    <property type="entry name" value="Periplasmic binding protein-like II"/>
    <property type="match status" value="1"/>
</dbReference>
<dbReference type="Proteomes" id="UP000005090">
    <property type="component" value="Chromosome"/>
</dbReference>
<protein>
    <recommendedName>
        <fullName evidence="3">PBP domain-containing protein</fullName>
    </recommendedName>
</protein>
<proteinExistence type="predicted"/>
<dbReference type="eggNOG" id="COG0226">
    <property type="taxonomic scope" value="Bacteria"/>
</dbReference>
<evidence type="ECO:0008006" key="3">
    <source>
        <dbReference type="Google" id="ProtNLM"/>
    </source>
</evidence>
<evidence type="ECO:0000313" key="2">
    <source>
        <dbReference type="Proteomes" id="UP000005090"/>
    </source>
</evidence>
<name>H8GKJ5_METAL</name>
<sequence>MQRPSSGWFSKNATRVRLIVASSQAFFLVLVNLRRAVVLSAVMLPTMALQADDSKVRLLDSTKNAKQLTTETIREIFFMRLSTWPDGTPIHVFVLPDNHPLHIRFAKEILGVYPFQLRSAWDRLVFSGTGVSPTTVESEEEMRARIESTPGAIGYTETISGDH</sequence>
<accession>H8GKJ5</accession>
<dbReference type="Gene3D" id="3.40.190.10">
    <property type="entry name" value="Periplasmic binding protein-like II"/>
    <property type="match status" value="1"/>
</dbReference>
<dbReference type="HOGENOM" id="CLU_124904_0_0_6"/>
<reference evidence="1 2" key="1">
    <citation type="journal article" date="2013" name="Genome Announc.">
        <title>Genome Sequence of the Obligate Gammaproteobacterial Methanotroph Methylomicrobium album Strain BG8.</title>
        <authorList>
            <person name="Kits K.D."/>
            <person name="Kalyuzhnaya M.G."/>
            <person name="Klotz M.G."/>
            <person name="Jetten M.S."/>
            <person name="Op den Camp H.J."/>
            <person name="Vuilleumier S."/>
            <person name="Bringel F."/>
            <person name="Dispirito A.A."/>
            <person name="Murrell J.C."/>
            <person name="Bruce D."/>
            <person name="Cheng J.F."/>
            <person name="Copeland A."/>
            <person name="Goodwin L."/>
            <person name="Hauser L."/>
            <person name="Lajus A."/>
            <person name="Land M.L."/>
            <person name="Lapidus A."/>
            <person name="Lucas S."/>
            <person name="Medigue C."/>
            <person name="Pitluck S."/>
            <person name="Woyke T."/>
            <person name="Zeytun A."/>
            <person name="Stein L.Y."/>
        </authorList>
    </citation>
    <scope>NUCLEOTIDE SEQUENCE [LARGE SCALE GENOMIC DNA]</scope>
    <source>
        <strain evidence="1 2">BG8</strain>
    </source>
</reference>